<comment type="caution">
    <text evidence="7">The sequence shown here is derived from an EMBL/GenBank/DDBJ whole genome shotgun (WGS) entry which is preliminary data.</text>
</comment>
<dbReference type="InterPro" id="IPR000160">
    <property type="entry name" value="GGDEF_dom"/>
</dbReference>
<dbReference type="EC" id="2.7.7.65" evidence="1"/>
<gene>
    <name evidence="7" type="ORF">BROFUL_02567</name>
</gene>
<keyword evidence="8" id="KW-1185">Reference proteome</keyword>
<dbReference type="PANTHER" id="PTHR45138">
    <property type="entry name" value="REGULATORY COMPONENTS OF SENSORY TRANSDUCTION SYSTEM"/>
    <property type="match status" value="1"/>
</dbReference>
<evidence type="ECO:0000259" key="4">
    <source>
        <dbReference type="PROSITE" id="PS50110"/>
    </source>
</evidence>
<dbReference type="InterPro" id="IPR037522">
    <property type="entry name" value="HD_GYP_dom"/>
</dbReference>
<evidence type="ECO:0000259" key="6">
    <source>
        <dbReference type="PROSITE" id="PS51832"/>
    </source>
</evidence>
<dbReference type="EMBL" id="LAQJ01000238">
    <property type="protein sequence ID" value="KKO18735.1"/>
    <property type="molecule type" value="Genomic_DNA"/>
</dbReference>
<dbReference type="Gene3D" id="3.40.50.2300">
    <property type="match status" value="1"/>
</dbReference>
<dbReference type="PROSITE" id="PS50887">
    <property type="entry name" value="GGDEF"/>
    <property type="match status" value="1"/>
</dbReference>
<dbReference type="Proteomes" id="UP000034954">
    <property type="component" value="Unassembled WGS sequence"/>
</dbReference>
<dbReference type="PATRIC" id="fig|380242.3.peg.3187"/>
<protein>
    <recommendedName>
        <fullName evidence="1">diguanylate cyclase</fullName>
        <ecNumber evidence="1">2.7.7.65</ecNumber>
    </recommendedName>
</protein>
<reference evidence="7 8" key="1">
    <citation type="journal article" date="2013" name="BMC Microbiol.">
        <title>Identification of the type II cytochrome c maturation pathway in anammox bacteria by comparative genomics.</title>
        <authorList>
            <person name="Ferousi C."/>
            <person name="Speth D.R."/>
            <person name="Reimann J."/>
            <person name="Op den Camp H.J."/>
            <person name="Allen J.W."/>
            <person name="Keltjens J.T."/>
            <person name="Jetten M.S."/>
        </authorList>
    </citation>
    <scope>NUCLEOTIDE SEQUENCE [LARGE SCALE GENOMIC DNA]</scope>
    <source>
        <strain evidence="7">RU1</strain>
    </source>
</reference>
<proteinExistence type="predicted"/>
<dbReference type="SUPFAM" id="SSF55073">
    <property type="entry name" value="Nucleotide cyclase"/>
    <property type="match status" value="1"/>
</dbReference>
<dbReference type="GO" id="GO:0052621">
    <property type="term" value="F:diguanylate cyclase activity"/>
    <property type="evidence" value="ECO:0007669"/>
    <property type="project" value="UniProtKB-EC"/>
</dbReference>
<dbReference type="CDD" id="cd01949">
    <property type="entry name" value="GGDEF"/>
    <property type="match status" value="1"/>
</dbReference>
<dbReference type="GO" id="GO:0043709">
    <property type="term" value="P:cell adhesion involved in single-species biofilm formation"/>
    <property type="evidence" value="ECO:0007669"/>
    <property type="project" value="TreeGrafter"/>
</dbReference>
<dbReference type="GO" id="GO:0000160">
    <property type="term" value="P:phosphorelay signal transduction system"/>
    <property type="evidence" value="ECO:0007669"/>
    <property type="project" value="InterPro"/>
</dbReference>
<evidence type="ECO:0000313" key="7">
    <source>
        <dbReference type="EMBL" id="KKO18735.1"/>
    </source>
</evidence>
<dbReference type="FunFam" id="3.30.70.270:FF:000001">
    <property type="entry name" value="Diguanylate cyclase domain protein"/>
    <property type="match status" value="1"/>
</dbReference>
<feature type="modified residue" description="4-aspartylphosphate" evidence="3">
    <location>
        <position position="52"/>
    </location>
</feature>
<evidence type="ECO:0000256" key="1">
    <source>
        <dbReference type="ARBA" id="ARBA00012528"/>
    </source>
</evidence>
<evidence type="ECO:0000313" key="8">
    <source>
        <dbReference type="Proteomes" id="UP000034954"/>
    </source>
</evidence>
<dbReference type="PROSITE" id="PS51832">
    <property type="entry name" value="HD_GYP"/>
    <property type="match status" value="1"/>
</dbReference>
<name>A0A0M2USZ3_9BACT</name>
<keyword evidence="3" id="KW-0597">Phosphoprotein</keyword>
<dbReference type="PROSITE" id="PS50110">
    <property type="entry name" value="RESPONSE_REGULATORY"/>
    <property type="match status" value="1"/>
</dbReference>
<dbReference type="Gene3D" id="3.30.70.270">
    <property type="match status" value="1"/>
</dbReference>
<feature type="domain" description="Response regulatory" evidence="4">
    <location>
        <begin position="2"/>
        <end position="119"/>
    </location>
</feature>
<accession>A0A0M2USZ3</accession>
<evidence type="ECO:0000259" key="5">
    <source>
        <dbReference type="PROSITE" id="PS50887"/>
    </source>
</evidence>
<dbReference type="GO" id="GO:1902201">
    <property type="term" value="P:negative regulation of bacterial-type flagellum-dependent cell motility"/>
    <property type="evidence" value="ECO:0007669"/>
    <property type="project" value="TreeGrafter"/>
</dbReference>
<dbReference type="Pfam" id="PF00072">
    <property type="entry name" value="Response_reg"/>
    <property type="match status" value="1"/>
</dbReference>
<dbReference type="NCBIfam" id="TIGR00254">
    <property type="entry name" value="GGDEF"/>
    <property type="match status" value="1"/>
</dbReference>
<evidence type="ECO:0000256" key="3">
    <source>
        <dbReference type="PROSITE-ProRule" id="PRU00169"/>
    </source>
</evidence>
<feature type="domain" description="GGDEF" evidence="5">
    <location>
        <begin position="169"/>
        <end position="303"/>
    </location>
</feature>
<dbReference type="PANTHER" id="PTHR45138:SF9">
    <property type="entry name" value="DIGUANYLATE CYCLASE DGCM-RELATED"/>
    <property type="match status" value="1"/>
</dbReference>
<dbReference type="InterPro" id="IPR029787">
    <property type="entry name" value="Nucleotide_cyclase"/>
</dbReference>
<dbReference type="InterPro" id="IPR011006">
    <property type="entry name" value="CheY-like_superfamily"/>
</dbReference>
<dbReference type="SMART" id="SM00267">
    <property type="entry name" value="GGDEF"/>
    <property type="match status" value="1"/>
</dbReference>
<dbReference type="CDD" id="cd17574">
    <property type="entry name" value="REC_OmpR"/>
    <property type="match status" value="1"/>
</dbReference>
<dbReference type="GO" id="GO:0005886">
    <property type="term" value="C:plasma membrane"/>
    <property type="evidence" value="ECO:0007669"/>
    <property type="project" value="TreeGrafter"/>
</dbReference>
<organism evidence="7 8">
    <name type="scientific">Candidatus Brocadia fulgida</name>
    <dbReference type="NCBI Taxonomy" id="380242"/>
    <lineage>
        <taxon>Bacteria</taxon>
        <taxon>Pseudomonadati</taxon>
        <taxon>Planctomycetota</taxon>
        <taxon>Candidatus Brocadiia</taxon>
        <taxon>Candidatus Brocadiales</taxon>
        <taxon>Candidatus Brocadiaceae</taxon>
        <taxon>Candidatus Brocadia</taxon>
    </lineage>
</organism>
<dbReference type="Gene3D" id="1.10.3210.10">
    <property type="entry name" value="Hypothetical protein af1432"/>
    <property type="match status" value="1"/>
</dbReference>
<dbReference type="InterPro" id="IPR043128">
    <property type="entry name" value="Rev_trsase/Diguanyl_cyclase"/>
</dbReference>
<dbReference type="AlphaFoldDB" id="A0A0M2USZ3"/>
<dbReference type="Pfam" id="PF13487">
    <property type="entry name" value="HD_5"/>
    <property type="match status" value="1"/>
</dbReference>
<feature type="domain" description="HD-GYP" evidence="6">
    <location>
        <begin position="331"/>
        <end position="527"/>
    </location>
</feature>
<dbReference type="SUPFAM" id="SSF109604">
    <property type="entry name" value="HD-domain/PDEase-like"/>
    <property type="match status" value="1"/>
</dbReference>
<dbReference type="InterPro" id="IPR050469">
    <property type="entry name" value="Diguanylate_Cyclase"/>
</dbReference>
<sequence>MKVLIAEDDNISRCRLEKFLEDMKYEVISCKDGLDAWEVIQSENAPNLLILDWMMPEMSGLEICRRVRQQAREPYTYILLLTSKNEDEDIVTGMEAGADDYITKPFNQNELRVRLSAGRRIVEMNKELLDTRDALRKKVIYDDLTGLHNRYYMSEILENEYSRALRHQTDLSCLLLDIDYFKIINDTFGHAFGDLVLREFSASLKLGARKYDFVFRYGGEEFLVLLPNTSIEGAQSVAEKIRAICESKTYTDGTNSTITTVSVGVASLKHHQPSESKELIAFADKALYRSKAEGRNRVSVYLKDSSMQSADDKVSESKDFRYLKETISSVLEKIRNASVQSLSYMVRTLVASEHRKHNQQVIQYIELVGERFNLPPRVIEAFKNAALIHDNFKVLLDKTLKSKNKGLNTSEKLEIESYPDMMAELTGLFDFFANERSILQHHHENFDGSGYPAGLKGNEIPLGARIFAIVDAMVAMLSERPFRKSLPPEKVIEEFADSAGSQFDPKLVFILFDIIEKQQVFSLPETVFMKAKEKVRKSMVNS</sequence>
<dbReference type="SUPFAM" id="SSF52172">
    <property type="entry name" value="CheY-like"/>
    <property type="match status" value="1"/>
</dbReference>
<dbReference type="Pfam" id="PF00990">
    <property type="entry name" value="GGDEF"/>
    <property type="match status" value="1"/>
</dbReference>
<comment type="catalytic activity">
    <reaction evidence="2">
        <text>2 GTP = 3',3'-c-di-GMP + 2 diphosphate</text>
        <dbReference type="Rhea" id="RHEA:24898"/>
        <dbReference type="ChEBI" id="CHEBI:33019"/>
        <dbReference type="ChEBI" id="CHEBI:37565"/>
        <dbReference type="ChEBI" id="CHEBI:58805"/>
        <dbReference type="EC" id="2.7.7.65"/>
    </reaction>
</comment>
<dbReference type="CDD" id="cd00077">
    <property type="entry name" value="HDc"/>
    <property type="match status" value="1"/>
</dbReference>
<dbReference type="InterPro" id="IPR001789">
    <property type="entry name" value="Sig_transdc_resp-reg_receiver"/>
</dbReference>
<dbReference type="SMART" id="SM00448">
    <property type="entry name" value="REC"/>
    <property type="match status" value="1"/>
</dbReference>
<evidence type="ECO:0000256" key="2">
    <source>
        <dbReference type="ARBA" id="ARBA00034247"/>
    </source>
</evidence>
<dbReference type="InterPro" id="IPR003607">
    <property type="entry name" value="HD/PDEase_dom"/>
</dbReference>